<dbReference type="SMART" id="SM00631">
    <property type="entry name" value="Zn_pept"/>
    <property type="match status" value="1"/>
</dbReference>
<dbReference type="SUPFAM" id="SSF49464">
    <property type="entry name" value="Carboxypeptidase regulatory domain-like"/>
    <property type="match status" value="1"/>
</dbReference>
<dbReference type="InterPro" id="IPR008969">
    <property type="entry name" value="CarboxyPept-like_regulatory"/>
</dbReference>
<dbReference type="Gene3D" id="2.60.40.1120">
    <property type="entry name" value="Carboxypeptidase-like, regulatory domain"/>
    <property type="match status" value="1"/>
</dbReference>
<keyword evidence="10" id="KW-0482">Metalloprotease</keyword>
<dbReference type="FunFam" id="1.10.2000.10:FF:000012">
    <property type="entry name" value="Carboxypeptidase Z"/>
    <property type="match status" value="1"/>
</dbReference>
<evidence type="ECO:0000256" key="14">
    <source>
        <dbReference type="PROSITE-ProRule" id="PRU00090"/>
    </source>
</evidence>
<dbReference type="Pfam" id="PF01392">
    <property type="entry name" value="Fz"/>
    <property type="match status" value="1"/>
</dbReference>
<keyword evidence="9" id="KW-0297">G-protein coupled receptor</keyword>
<dbReference type="Pfam" id="PF13620">
    <property type="entry name" value="CarboxypepD_reg"/>
    <property type="match status" value="1"/>
</dbReference>
<dbReference type="GO" id="GO:0008270">
    <property type="term" value="F:zinc ion binding"/>
    <property type="evidence" value="ECO:0007669"/>
    <property type="project" value="InterPro"/>
</dbReference>
<evidence type="ECO:0000256" key="10">
    <source>
        <dbReference type="ARBA" id="ARBA00023049"/>
    </source>
</evidence>
<evidence type="ECO:0000256" key="13">
    <source>
        <dbReference type="ARBA" id="ARBA00023224"/>
    </source>
</evidence>
<evidence type="ECO:0000256" key="16">
    <source>
        <dbReference type="SAM" id="SignalP"/>
    </source>
</evidence>
<evidence type="ECO:0000256" key="7">
    <source>
        <dbReference type="ARBA" id="ARBA00022801"/>
    </source>
</evidence>
<dbReference type="SMART" id="SM00063">
    <property type="entry name" value="FRI"/>
    <property type="match status" value="1"/>
</dbReference>
<dbReference type="OMA" id="DCGRYFA"/>
<evidence type="ECO:0000313" key="20">
    <source>
        <dbReference type="Proteomes" id="UP000694892"/>
    </source>
</evidence>
<keyword evidence="8" id="KW-0862">Zinc</keyword>
<accession>A0A974I2B3</accession>
<dbReference type="SUPFAM" id="SSF53187">
    <property type="entry name" value="Zn-dependent exopeptidases"/>
    <property type="match status" value="1"/>
</dbReference>
<dbReference type="PROSITE" id="PS52035">
    <property type="entry name" value="PEPTIDASE_M14"/>
    <property type="match status" value="1"/>
</dbReference>
<keyword evidence="7" id="KW-0378">Hydrolase</keyword>
<evidence type="ECO:0000259" key="17">
    <source>
        <dbReference type="PROSITE" id="PS50038"/>
    </source>
</evidence>
<dbReference type="GO" id="GO:0004181">
    <property type="term" value="F:metallocarboxypeptidase activity"/>
    <property type="evidence" value="ECO:0007669"/>
    <property type="project" value="InterPro"/>
</dbReference>
<dbReference type="Gene3D" id="3.40.630.10">
    <property type="entry name" value="Zn peptidases"/>
    <property type="match status" value="1"/>
</dbReference>
<dbReference type="InterPro" id="IPR034239">
    <property type="entry name" value="M14_CPZ_CPD"/>
</dbReference>
<feature type="domain" description="FZ" evidence="17">
    <location>
        <begin position="41"/>
        <end position="163"/>
    </location>
</feature>
<dbReference type="GO" id="GO:0005615">
    <property type="term" value="C:extracellular space"/>
    <property type="evidence" value="ECO:0007669"/>
    <property type="project" value="TreeGrafter"/>
</dbReference>
<dbReference type="PROSITE" id="PS50038">
    <property type="entry name" value="FZ"/>
    <property type="match status" value="1"/>
</dbReference>
<dbReference type="AlphaFoldDB" id="A0A974I2B3"/>
<dbReference type="PROSITE" id="PS00132">
    <property type="entry name" value="CARBOXYPEPT_ZN_1"/>
    <property type="match status" value="1"/>
</dbReference>
<reference evidence="20" key="1">
    <citation type="journal article" date="2016" name="Nature">
        <title>Genome evolution in the allotetraploid frog Xenopus laevis.</title>
        <authorList>
            <person name="Session A.M."/>
            <person name="Uno Y."/>
            <person name="Kwon T."/>
            <person name="Chapman J.A."/>
            <person name="Toyoda A."/>
            <person name="Takahashi S."/>
            <person name="Fukui A."/>
            <person name="Hikosaka A."/>
            <person name="Suzuki A."/>
            <person name="Kondo M."/>
            <person name="van Heeringen S.J."/>
            <person name="Quigley I."/>
            <person name="Heinz S."/>
            <person name="Ogino H."/>
            <person name="Ochi H."/>
            <person name="Hellsten U."/>
            <person name="Lyons J.B."/>
            <person name="Simakov O."/>
            <person name="Putnam N."/>
            <person name="Stites J."/>
            <person name="Kuroki Y."/>
            <person name="Tanaka T."/>
            <person name="Michiue T."/>
            <person name="Watanabe M."/>
            <person name="Bogdanovic O."/>
            <person name="Lister R."/>
            <person name="Georgiou G."/>
            <person name="Paranjpe S.S."/>
            <person name="van Kruijsbergen I."/>
            <person name="Shu S."/>
            <person name="Carlson J."/>
            <person name="Kinoshita T."/>
            <person name="Ohta Y."/>
            <person name="Mawaribuchi S."/>
            <person name="Jenkins J."/>
            <person name="Grimwood J."/>
            <person name="Schmutz J."/>
            <person name="Mitros T."/>
            <person name="Mozaffari S.V."/>
            <person name="Suzuki Y."/>
            <person name="Haramoto Y."/>
            <person name="Yamamoto T.S."/>
            <person name="Takagi C."/>
            <person name="Heald R."/>
            <person name="Miller K."/>
            <person name="Haudenschild C."/>
            <person name="Kitzman J."/>
            <person name="Nakayama T."/>
            <person name="Izutsu Y."/>
            <person name="Robert J."/>
            <person name="Fortriede J."/>
            <person name="Burns K."/>
            <person name="Lotay V."/>
            <person name="Karimi K."/>
            <person name="Yasuoka Y."/>
            <person name="Dichmann D.S."/>
            <person name="Flajnik M.F."/>
            <person name="Houston D.W."/>
            <person name="Shendure J."/>
            <person name="DuPasquier L."/>
            <person name="Vize P.D."/>
            <person name="Zorn A.M."/>
            <person name="Ito M."/>
            <person name="Marcotte E.M."/>
            <person name="Wallingford J.B."/>
            <person name="Ito Y."/>
            <person name="Asashima M."/>
            <person name="Ueno N."/>
            <person name="Matsuda Y."/>
            <person name="Veenstra G.J."/>
            <person name="Fujiyama A."/>
            <person name="Harland R.M."/>
            <person name="Taira M."/>
            <person name="Rokhsar D.S."/>
        </authorList>
    </citation>
    <scope>NUCLEOTIDE SEQUENCE [LARGE SCALE GENOMIC DNA]</scope>
    <source>
        <strain evidence="20">J</strain>
    </source>
</reference>
<dbReference type="CDD" id="cd11308">
    <property type="entry name" value="Peptidase_M14NE-CP-C_like"/>
    <property type="match status" value="1"/>
</dbReference>
<comment type="similarity">
    <text evidence="3 15">Belongs to the peptidase M14 family.</text>
</comment>
<gene>
    <name evidence="19" type="ORF">XELAEV_18005074mg</name>
</gene>
<dbReference type="InterPro" id="IPR000834">
    <property type="entry name" value="Peptidase_M14"/>
</dbReference>
<keyword evidence="6" id="KW-0479">Metal-binding</keyword>
<dbReference type="PRINTS" id="PR00765">
    <property type="entry name" value="CRBOXYPTASEA"/>
</dbReference>
<dbReference type="Pfam" id="PF00246">
    <property type="entry name" value="Peptidase_M14"/>
    <property type="match status" value="1"/>
</dbReference>
<evidence type="ECO:0008006" key="21">
    <source>
        <dbReference type="Google" id="ProtNLM"/>
    </source>
</evidence>
<evidence type="ECO:0000256" key="12">
    <source>
        <dbReference type="ARBA" id="ARBA00023180"/>
    </source>
</evidence>
<dbReference type="Gene3D" id="1.10.2000.10">
    <property type="entry name" value="Frizzled cysteine-rich domain"/>
    <property type="match status" value="1"/>
</dbReference>
<keyword evidence="13" id="KW-0807">Transducer</keyword>
<evidence type="ECO:0000256" key="4">
    <source>
        <dbReference type="ARBA" id="ARBA00022645"/>
    </source>
</evidence>
<dbReference type="GO" id="GO:0005886">
    <property type="term" value="C:plasma membrane"/>
    <property type="evidence" value="ECO:0007669"/>
    <property type="project" value="UniProtKB-SubCell"/>
</dbReference>
<feature type="domain" description="Peptidase M14" evidence="18">
    <location>
        <begin position="190"/>
        <end position="515"/>
    </location>
</feature>
<dbReference type="EMBL" id="CM004466">
    <property type="protein sequence ID" value="OCT99287.1"/>
    <property type="molecule type" value="Genomic_DNA"/>
</dbReference>
<dbReference type="GO" id="GO:0016485">
    <property type="term" value="P:protein processing"/>
    <property type="evidence" value="ECO:0007669"/>
    <property type="project" value="TreeGrafter"/>
</dbReference>
<dbReference type="InterPro" id="IPR057247">
    <property type="entry name" value="CARBOXYPEPT_ZN_2"/>
</dbReference>
<evidence type="ECO:0000256" key="11">
    <source>
        <dbReference type="ARBA" id="ARBA00023157"/>
    </source>
</evidence>
<keyword evidence="12" id="KW-0325">Glycoprotein</keyword>
<evidence type="ECO:0000259" key="18">
    <source>
        <dbReference type="PROSITE" id="PS52035"/>
    </source>
</evidence>
<evidence type="ECO:0000256" key="1">
    <source>
        <dbReference type="ARBA" id="ARBA00001947"/>
    </source>
</evidence>
<keyword evidence="11 14" id="KW-1015">Disulfide bond</keyword>
<name>A0A974I2B3_XENLA</name>
<dbReference type="PANTHER" id="PTHR11532">
    <property type="entry name" value="PROTEASE M14 CARBOXYPEPTIDASE"/>
    <property type="match status" value="1"/>
</dbReference>
<evidence type="ECO:0000256" key="2">
    <source>
        <dbReference type="ARBA" id="ARBA00004651"/>
    </source>
</evidence>
<proteinExistence type="inferred from homology"/>
<dbReference type="Proteomes" id="UP000694892">
    <property type="component" value="Chromosome 1L"/>
</dbReference>
<dbReference type="InterPro" id="IPR020067">
    <property type="entry name" value="Frizzled_dom"/>
</dbReference>
<keyword evidence="16" id="KW-0732">Signal</keyword>
<dbReference type="InterPro" id="IPR050753">
    <property type="entry name" value="Peptidase_M14_domain"/>
</dbReference>
<protein>
    <recommendedName>
        <fullName evidence="21">Carboxypeptidase Z</fullName>
    </recommendedName>
</protein>
<comment type="subcellular location">
    <subcellularLocation>
        <location evidence="2">Cell membrane</location>
        <topology evidence="2">Multi-pass membrane protein</topology>
    </subcellularLocation>
</comment>
<sequence>MSNCRTLTLLLGALLAARHAHCSPNCPPGDRALGRCMPTAEERGTCVDNILGYCNDLPYSKTMFPNALDQQSRGEIEYSAEYILLSVIDNLLQGECNPDLRIVGCAVLAPRCEKNKMVKPCRRVCEMLKKNCLPAFDAIDMAWPYFLDCDRFFVGEEEGCHDPLEKLRVNIDITPEDLLPENPSTFIQFIHHSYSEMVRVLKKTAAKCSQISKTYSIGRSYEGKDLLVIEFSANPGQHEVLTPEFRYIGNMHGNEVVGRELLIYLAQFLCSEYLLGNSRIQTLINTTRIHLLPSMNPDGYEHAAEMGAGYNGWTNGRQNAQNIDLNRNFPDLTSEAHKLIRMPLARLDHMPIPESYWDGKLGEFLFTSIIAPETKAVMKWMRSIPFVISGSLHGGDLVISYPYDFSRHPLEEKMLSPTPDEKVFQLLAKTYVAAHPMMSDKSTSRCGGNFNSKGGIINGAEWYSFSGGMADFSYLHTNCFELTLELGCEKFPTEDELYSIWQNNKEAMLGLIEMVHRGIKGIVKDEYGNPIKKARISVRGIRHDIITGEDGDYFRLLIPGSHIVSAEAFGYSRVTKKITLPAKMLKAGRVDFVLQRVDVRNRKFPKVIPEDIYERFDPLDRFDPHAQHGGAEPSEGDEVSSRNGEKPWWWSYFSMLGHNRPSWLLKKNENKM</sequence>
<dbReference type="PANTHER" id="PTHR11532:SF63">
    <property type="entry name" value="CARBOXYPEPTIDASE Z"/>
    <property type="match status" value="1"/>
</dbReference>
<evidence type="ECO:0000256" key="15">
    <source>
        <dbReference type="PROSITE-ProRule" id="PRU01379"/>
    </source>
</evidence>
<feature type="signal peptide" evidence="16">
    <location>
        <begin position="1"/>
        <end position="22"/>
    </location>
</feature>
<dbReference type="CDD" id="cd03867">
    <property type="entry name" value="M14_CPZ"/>
    <property type="match status" value="1"/>
</dbReference>
<dbReference type="InterPro" id="IPR036790">
    <property type="entry name" value="Frizzled_dom_sf"/>
</dbReference>
<evidence type="ECO:0000256" key="9">
    <source>
        <dbReference type="ARBA" id="ARBA00023040"/>
    </source>
</evidence>
<dbReference type="GO" id="GO:0006518">
    <property type="term" value="P:peptide metabolic process"/>
    <property type="evidence" value="ECO:0007669"/>
    <property type="project" value="TreeGrafter"/>
</dbReference>
<keyword evidence="9" id="KW-0675">Receptor</keyword>
<feature type="disulfide bond" evidence="14">
    <location>
        <begin position="125"/>
        <end position="149"/>
    </location>
</feature>
<keyword evidence="4" id="KW-0121">Carboxypeptidase</keyword>
<keyword evidence="5" id="KW-0645">Protease</keyword>
<dbReference type="InterPro" id="IPR057246">
    <property type="entry name" value="CARBOXYPEPT_ZN_1"/>
</dbReference>
<dbReference type="FunFam" id="3.40.630.10:FF:000022">
    <property type="entry name" value="Carboxypeptidase Z"/>
    <property type="match status" value="1"/>
</dbReference>
<dbReference type="GO" id="GO:0004930">
    <property type="term" value="F:G protein-coupled receptor activity"/>
    <property type="evidence" value="ECO:0007669"/>
    <property type="project" value="UniProtKB-KW"/>
</dbReference>
<evidence type="ECO:0000256" key="5">
    <source>
        <dbReference type="ARBA" id="ARBA00022670"/>
    </source>
</evidence>
<organism evidence="19 20">
    <name type="scientific">Xenopus laevis</name>
    <name type="common">African clawed frog</name>
    <dbReference type="NCBI Taxonomy" id="8355"/>
    <lineage>
        <taxon>Eukaryota</taxon>
        <taxon>Metazoa</taxon>
        <taxon>Chordata</taxon>
        <taxon>Craniata</taxon>
        <taxon>Vertebrata</taxon>
        <taxon>Euteleostomi</taxon>
        <taxon>Amphibia</taxon>
        <taxon>Batrachia</taxon>
        <taxon>Anura</taxon>
        <taxon>Pipoidea</taxon>
        <taxon>Pipidae</taxon>
        <taxon>Xenopodinae</taxon>
        <taxon>Xenopus</taxon>
        <taxon>Xenopus</taxon>
    </lineage>
</organism>
<dbReference type="FunFam" id="2.60.40.1120:FF:000021">
    <property type="entry name" value="Carboxypeptidase Z"/>
    <property type="match status" value="1"/>
</dbReference>
<evidence type="ECO:0000256" key="3">
    <source>
        <dbReference type="ARBA" id="ARBA00005988"/>
    </source>
</evidence>
<evidence type="ECO:0000256" key="6">
    <source>
        <dbReference type="ARBA" id="ARBA00022723"/>
    </source>
</evidence>
<comment type="caution">
    <text evidence="14">Lacks conserved residue(s) required for the propagation of feature annotation.</text>
</comment>
<comment type="cofactor">
    <cofactor evidence="1">
        <name>Zn(2+)</name>
        <dbReference type="ChEBI" id="CHEBI:29105"/>
    </cofactor>
</comment>
<dbReference type="PROSITE" id="PS00133">
    <property type="entry name" value="CARBOXYPEPT_ZN_2"/>
    <property type="match status" value="1"/>
</dbReference>
<evidence type="ECO:0000256" key="8">
    <source>
        <dbReference type="ARBA" id="ARBA00022833"/>
    </source>
</evidence>
<feature type="chain" id="PRO_5037524477" description="Carboxypeptidase Z" evidence="16">
    <location>
        <begin position="23"/>
        <end position="672"/>
    </location>
</feature>
<dbReference type="SUPFAM" id="SSF63501">
    <property type="entry name" value="Frizzled cysteine-rich domain"/>
    <property type="match status" value="1"/>
</dbReference>
<evidence type="ECO:0000313" key="19">
    <source>
        <dbReference type="EMBL" id="OCT99287.1"/>
    </source>
</evidence>
<feature type="active site" description="Proton donor/acceptor" evidence="15">
    <location>
        <position position="485"/>
    </location>
</feature>